<dbReference type="EMBL" id="JAUUTY010000005">
    <property type="protein sequence ID" value="KAK1629655.1"/>
    <property type="molecule type" value="Genomic_DNA"/>
</dbReference>
<keyword evidence="3" id="KW-1185">Reference proteome</keyword>
<protein>
    <recommendedName>
        <fullName evidence="1">Transposase (putative) gypsy type domain-containing protein</fullName>
    </recommendedName>
</protein>
<dbReference type="AlphaFoldDB" id="A0AAD8VZC0"/>
<dbReference type="PANTHER" id="PTHR33026:SF7">
    <property type="entry name" value="OS03G0100275 PROTEIN"/>
    <property type="match status" value="1"/>
</dbReference>
<comment type="caution">
    <text evidence="2">The sequence shown here is derived from an EMBL/GenBank/DDBJ whole genome shotgun (WGS) entry which is preliminary data.</text>
</comment>
<sequence length="282" mass="31200">MGKKKGTTSSGATAGASKANLDCTASTISKCEENKMRSLGLISSAEYNFRHPGSASRPKPPKGFTVMFVDFLQHGLSLPSHEFLRSLLFFYGFQLWQLTPNSILHLSIFITVCKAFLGIDPHWGLWRRSFMSNATMAMMAPAWSAVSASLSRRSSEDDDDVPLSKRAKILSTRRVCKGVNAFTGDDWMATPPPRTVVAKVPLSIVDLSASASAPSALCDHLFFLHHHHHAVVLLEFGGDLPHLRCPLERGEEGLHRHRTRDRVRKCCRIAALGMIVYINNEI</sequence>
<organism evidence="2 3">
    <name type="scientific">Lolium multiflorum</name>
    <name type="common">Italian ryegrass</name>
    <name type="synonym">Lolium perenne subsp. multiflorum</name>
    <dbReference type="NCBI Taxonomy" id="4521"/>
    <lineage>
        <taxon>Eukaryota</taxon>
        <taxon>Viridiplantae</taxon>
        <taxon>Streptophyta</taxon>
        <taxon>Embryophyta</taxon>
        <taxon>Tracheophyta</taxon>
        <taxon>Spermatophyta</taxon>
        <taxon>Magnoliopsida</taxon>
        <taxon>Liliopsida</taxon>
        <taxon>Poales</taxon>
        <taxon>Poaceae</taxon>
        <taxon>BOP clade</taxon>
        <taxon>Pooideae</taxon>
        <taxon>Poodae</taxon>
        <taxon>Poeae</taxon>
        <taxon>Poeae Chloroplast Group 2 (Poeae type)</taxon>
        <taxon>Loliodinae</taxon>
        <taxon>Loliinae</taxon>
        <taxon>Lolium</taxon>
    </lineage>
</organism>
<name>A0AAD8VZC0_LOLMU</name>
<dbReference type="Pfam" id="PF04195">
    <property type="entry name" value="Transposase_28"/>
    <property type="match status" value="1"/>
</dbReference>
<dbReference type="PANTHER" id="PTHR33026">
    <property type="entry name" value="OS06G0360600 PROTEIN"/>
    <property type="match status" value="1"/>
</dbReference>
<accession>A0AAD8VZC0</accession>
<dbReference type="Proteomes" id="UP001231189">
    <property type="component" value="Unassembled WGS sequence"/>
</dbReference>
<reference evidence="2" key="1">
    <citation type="submission" date="2023-07" db="EMBL/GenBank/DDBJ databases">
        <title>A chromosome-level genome assembly of Lolium multiflorum.</title>
        <authorList>
            <person name="Chen Y."/>
            <person name="Copetti D."/>
            <person name="Kolliker R."/>
            <person name="Studer B."/>
        </authorList>
    </citation>
    <scope>NUCLEOTIDE SEQUENCE</scope>
    <source>
        <strain evidence="2">02402/16</strain>
        <tissue evidence="2">Leaf</tissue>
    </source>
</reference>
<evidence type="ECO:0000313" key="3">
    <source>
        <dbReference type="Proteomes" id="UP001231189"/>
    </source>
</evidence>
<proteinExistence type="predicted"/>
<feature type="domain" description="Transposase (putative) gypsy type" evidence="1">
    <location>
        <begin position="66"/>
        <end position="132"/>
    </location>
</feature>
<evidence type="ECO:0000259" key="1">
    <source>
        <dbReference type="Pfam" id="PF04195"/>
    </source>
</evidence>
<dbReference type="InterPro" id="IPR007321">
    <property type="entry name" value="Transposase_28"/>
</dbReference>
<gene>
    <name evidence="2" type="ORF">QYE76_003970</name>
</gene>
<evidence type="ECO:0000313" key="2">
    <source>
        <dbReference type="EMBL" id="KAK1629655.1"/>
    </source>
</evidence>